<dbReference type="FunFam" id="3.40.50.880:FF:000024">
    <property type="entry name" value="Folate gamma-glutamyl hydrolase"/>
    <property type="match status" value="1"/>
</dbReference>
<dbReference type="EMBL" id="CACRXK020000529">
    <property type="protein sequence ID" value="CAB3982664.1"/>
    <property type="molecule type" value="Genomic_DNA"/>
</dbReference>
<sequence>MAIVHNYLTMIISLTVVFVYHGFTTGEYTTATLNNRPIIGIMSQETHGKIYPKFGQSYIAASYVKYLESSGARVVPIMNDLSEEETEKLFNSINGVLFPGGGVNLSTSGYAKIGQHVVDLAKAAFSKGDYFPIWATCLGFEFVSTLISEDVNVLSKTDSENLPLPLNFSQDYRNSKLFGTIQDSLSHFFSTASTTMNMHKRSLLASTFARNQKLRSFFKILSTNKDRNGLEFVSTIEGIKYPIFATQWHPEKNAFEWTVKEDIPHQDMSIKVTQYMSNFFVDQARLNQHRFLSPEGEAAALIYNFTPIYTGNVSNFEQCYFFKSLQDAIF</sequence>
<dbReference type="PROSITE" id="PS51273">
    <property type="entry name" value="GATASE_TYPE_1"/>
    <property type="match status" value="1"/>
</dbReference>
<dbReference type="Proteomes" id="UP001152795">
    <property type="component" value="Unassembled WGS sequence"/>
</dbReference>
<comment type="catalytic activity">
    <reaction evidence="7">
        <text>(6S)-5,6,7,8-tetrahydrofolyl-(gamma-L-Glu)(n) + (n-1) H2O = (6S)-5,6,7,8-tetrahydrofolate + (n-1) L-glutamate</text>
        <dbReference type="Rhea" id="RHEA:56784"/>
        <dbReference type="Rhea" id="RHEA-COMP:14738"/>
        <dbReference type="ChEBI" id="CHEBI:15377"/>
        <dbReference type="ChEBI" id="CHEBI:29985"/>
        <dbReference type="ChEBI" id="CHEBI:57453"/>
        <dbReference type="ChEBI" id="CHEBI:141005"/>
        <dbReference type="EC" id="3.4.19.9"/>
    </reaction>
</comment>
<comment type="similarity">
    <text evidence="2">Belongs to the peptidase C26 family.</text>
</comment>
<evidence type="ECO:0000256" key="7">
    <source>
        <dbReference type="PROSITE-ProRule" id="PRU00607"/>
    </source>
</evidence>
<name>A0A7D9HEX2_PARCT</name>
<feature type="active site" description="Nucleophile" evidence="6 7">
    <location>
        <position position="137"/>
    </location>
</feature>
<comment type="caution">
    <text evidence="8">The sequence shown here is derived from an EMBL/GenBank/DDBJ whole genome shotgun (WGS) entry which is preliminary data.</text>
</comment>
<dbReference type="Gene3D" id="3.40.50.880">
    <property type="match status" value="1"/>
</dbReference>
<dbReference type="GO" id="GO:0046900">
    <property type="term" value="P:tetrahydrofolylpolyglutamate metabolic process"/>
    <property type="evidence" value="ECO:0007669"/>
    <property type="project" value="TreeGrafter"/>
</dbReference>
<dbReference type="InterPro" id="IPR015527">
    <property type="entry name" value="Pept_C26_g-glut_hydrolase"/>
</dbReference>
<dbReference type="GO" id="GO:0005773">
    <property type="term" value="C:vacuole"/>
    <property type="evidence" value="ECO:0007669"/>
    <property type="project" value="TreeGrafter"/>
</dbReference>
<reference evidence="8" key="1">
    <citation type="submission" date="2020-04" db="EMBL/GenBank/DDBJ databases">
        <authorList>
            <person name="Alioto T."/>
            <person name="Alioto T."/>
            <person name="Gomez Garrido J."/>
        </authorList>
    </citation>
    <scope>NUCLEOTIDE SEQUENCE</scope>
    <source>
        <strain evidence="8">A484AB</strain>
    </source>
</reference>
<keyword evidence="4" id="KW-0732">Signal</keyword>
<dbReference type="PROSITE" id="PS51275">
    <property type="entry name" value="PEPTIDASE_C26_GGH"/>
    <property type="match status" value="1"/>
</dbReference>
<feature type="active site" evidence="7">
    <location>
        <position position="249"/>
    </location>
</feature>
<organism evidence="8 9">
    <name type="scientific">Paramuricea clavata</name>
    <name type="common">Red gorgonian</name>
    <name type="synonym">Violescent sea-whip</name>
    <dbReference type="NCBI Taxonomy" id="317549"/>
    <lineage>
        <taxon>Eukaryota</taxon>
        <taxon>Metazoa</taxon>
        <taxon>Cnidaria</taxon>
        <taxon>Anthozoa</taxon>
        <taxon>Octocorallia</taxon>
        <taxon>Malacalcyonacea</taxon>
        <taxon>Plexauridae</taxon>
        <taxon>Paramuricea</taxon>
    </lineage>
</organism>
<dbReference type="EC" id="3.4.19.9" evidence="7"/>
<evidence type="ECO:0000256" key="1">
    <source>
        <dbReference type="ARBA" id="ARBA00004239"/>
    </source>
</evidence>
<evidence type="ECO:0000313" key="9">
    <source>
        <dbReference type="Proteomes" id="UP001152795"/>
    </source>
</evidence>
<keyword evidence="5 7" id="KW-0378">Hydrolase</keyword>
<comment type="subcellular location">
    <subcellularLocation>
        <location evidence="1">Secreted</location>
        <location evidence="1">Extracellular space</location>
    </subcellularLocation>
</comment>
<evidence type="ECO:0000313" key="8">
    <source>
        <dbReference type="EMBL" id="CAB3982664.1"/>
    </source>
</evidence>
<feature type="active site" description="Proton donor" evidence="6">
    <location>
        <position position="249"/>
    </location>
</feature>
<proteinExistence type="inferred from homology"/>
<dbReference type="PANTHER" id="PTHR11315:SF0">
    <property type="entry name" value="FOLATE GAMMA-GLUTAMYL HYDROLASE"/>
    <property type="match status" value="1"/>
</dbReference>
<keyword evidence="3" id="KW-0964">Secreted</keyword>
<dbReference type="SUPFAM" id="SSF52317">
    <property type="entry name" value="Class I glutamine amidotransferase-like"/>
    <property type="match status" value="1"/>
</dbReference>
<dbReference type="GO" id="GO:0005576">
    <property type="term" value="C:extracellular region"/>
    <property type="evidence" value="ECO:0007669"/>
    <property type="project" value="UniProtKB-SubCell"/>
</dbReference>
<protein>
    <recommendedName>
        <fullName evidence="7">folate gamma-glutamyl hydrolase</fullName>
        <ecNumber evidence="7">3.4.19.9</ecNumber>
    </recommendedName>
</protein>
<evidence type="ECO:0000256" key="3">
    <source>
        <dbReference type="ARBA" id="ARBA00022525"/>
    </source>
</evidence>
<dbReference type="InterPro" id="IPR029062">
    <property type="entry name" value="Class_I_gatase-like"/>
</dbReference>
<keyword evidence="9" id="KW-1185">Reference proteome</keyword>
<evidence type="ECO:0000256" key="5">
    <source>
        <dbReference type="ARBA" id="ARBA00022801"/>
    </source>
</evidence>
<dbReference type="InterPro" id="IPR011697">
    <property type="entry name" value="Peptidase_C26"/>
</dbReference>
<dbReference type="AlphaFoldDB" id="A0A7D9HEX2"/>
<accession>A0A7D9HEX2</accession>
<evidence type="ECO:0000256" key="6">
    <source>
        <dbReference type="PIRSR" id="PIRSR615527-1"/>
    </source>
</evidence>
<evidence type="ECO:0000256" key="2">
    <source>
        <dbReference type="ARBA" id="ARBA00011083"/>
    </source>
</evidence>
<dbReference type="GO" id="GO:0034722">
    <property type="term" value="F:gamma-glutamyl-peptidase activity"/>
    <property type="evidence" value="ECO:0007669"/>
    <property type="project" value="UniProtKB-UniRule"/>
</dbReference>
<dbReference type="PANTHER" id="PTHR11315">
    <property type="entry name" value="PROTEASE FAMILY C26 GAMMA-GLUTAMYL HYDROLASE"/>
    <property type="match status" value="1"/>
</dbReference>
<gene>
    <name evidence="8" type="ORF">PACLA_8A056910</name>
</gene>
<evidence type="ECO:0000256" key="4">
    <source>
        <dbReference type="ARBA" id="ARBA00022729"/>
    </source>
</evidence>
<dbReference type="OrthoDB" id="64220at2759"/>
<dbReference type="Pfam" id="PF07722">
    <property type="entry name" value="Peptidase_C26"/>
    <property type="match status" value="1"/>
</dbReference>